<dbReference type="AlphaFoldDB" id="N9LXE5"/>
<dbReference type="eggNOG" id="ENOG502ZY23">
    <property type="taxonomic scope" value="Bacteria"/>
</dbReference>
<evidence type="ECO:0000313" key="2">
    <source>
        <dbReference type="EMBL" id="ENX00869.1"/>
    </source>
</evidence>
<feature type="transmembrane region" description="Helical" evidence="1">
    <location>
        <begin position="41"/>
        <end position="63"/>
    </location>
</feature>
<name>N9LXE5_9GAMM</name>
<protein>
    <recommendedName>
        <fullName evidence="5">GAF domain-containing protein</fullName>
    </recommendedName>
</protein>
<feature type="transmembrane region" description="Helical" evidence="1">
    <location>
        <begin position="5"/>
        <end position="21"/>
    </location>
</feature>
<gene>
    <name evidence="2" type="ORF">F900_01853</name>
    <name evidence="3" type="ORF">F900_01918</name>
</gene>
<dbReference type="EMBL" id="APRP01000018">
    <property type="protein sequence ID" value="ENX00934.1"/>
    <property type="molecule type" value="Genomic_DNA"/>
</dbReference>
<dbReference type="RefSeq" id="WP_005216909.1">
    <property type="nucleotide sequence ID" value="NZ_JBDJLF010000010.1"/>
</dbReference>
<reference evidence="3 4" key="1">
    <citation type="submission" date="2013-02" db="EMBL/GenBank/DDBJ databases">
        <title>The Genome Sequence of Acinetobacter sp. ANC 3862.</title>
        <authorList>
            <consortium name="The Broad Institute Genome Sequencing Platform"/>
            <consortium name="The Broad Institute Genome Sequencing Center for Infectious Disease"/>
            <person name="Cerqueira G."/>
            <person name="Feldgarden M."/>
            <person name="Courvalin P."/>
            <person name="Perichon B."/>
            <person name="Grillot-Courvalin C."/>
            <person name="Clermont D."/>
            <person name="Rocha E."/>
            <person name="Yoon E.-J."/>
            <person name="Nemec A."/>
            <person name="Walker B."/>
            <person name="Young S.K."/>
            <person name="Zeng Q."/>
            <person name="Gargeya S."/>
            <person name="Fitzgerald M."/>
            <person name="Haas B."/>
            <person name="Abouelleil A."/>
            <person name="Alvarado L."/>
            <person name="Arachchi H.M."/>
            <person name="Berlin A.M."/>
            <person name="Chapman S.B."/>
            <person name="Dewar J."/>
            <person name="Goldberg J."/>
            <person name="Griggs A."/>
            <person name="Gujja S."/>
            <person name="Hansen M."/>
            <person name="Howarth C."/>
            <person name="Imamovic A."/>
            <person name="Larimer J."/>
            <person name="McCowan C."/>
            <person name="Murphy C."/>
            <person name="Neiman D."/>
            <person name="Pearson M."/>
            <person name="Priest M."/>
            <person name="Roberts A."/>
            <person name="Saif S."/>
            <person name="Shea T."/>
            <person name="Sisk P."/>
            <person name="Sykes S."/>
            <person name="Wortman J."/>
            <person name="Nusbaum C."/>
            <person name="Birren B."/>
        </authorList>
    </citation>
    <scope>NUCLEOTIDE SEQUENCE [LARGE SCALE GENOMIC DNA]</scope>
    <source>
        <strain evidence="3 4">ANC 3862</strain>
    </source>
</reference>
<sequence>MVALIAIIVLFVFSFIIWIFWDTKIDPFLYQKNFYIKLNGLLKSIGFKLIIILVAGFSAYITFCLGNEGAAKGLKKGLGQTGEFFLANGGWFTFLTIVIPSLYGIVNSYITSKCIDNSLQENFDKLSKQYDITIKVLEQLEKVVIEKRQLLALASKEYLSTPQTPNYKTVFIRIAQPEKQIKLLIESLHDCIKSIYPNEFLKVALVGVKNGQLDDWVCHSPYNTTPRTTIDQLKHPDSTFSRVLSMKKMIIVADTQTEIQKQNSSDIMYIQGNTDPSESWCQVCVPIHSINSNEAIFIISIAIKAANVISPENEKFLEWLFKFFISRLALEHSLKEIKERISK</sequence>
<keyword evidence="1" id="KW-0472">Membrane</keyword>
<evidence type="ECO:0000313" key="4">
    <source>
        <dbReference type="Proteomes" id="UP000013248"/>
    </source>
</evidence>
<comment type="caution">
    <text evidence="3">The sequence shown here is derived from an EMBL/GenBank/DDBJ whole genome shotgun (WGS) entry which is preliminary data.</text>
</comment>
<dbReference type="PATRIC" id="fig|1217705.3.peg.1803"/>
<keyword evidence="1" id="KW-1133">Transmembrane helix</keyword>
<feature type="transmembrane region" description="Helical" evidence="1">
    <location>
        <begin position="84"/>
        <end position="106"/>
    </location>
</feature>
<evidence type="ECO:0000313" key="3">
    <source>
        <dbReference type="EMBL" id="ENX00934.1"/>
    </source>
</evidence>
<dbReference type="STRING" id="1217705.F900_01853"/>
<keyword evidence="1" id="KW-0812">Transmembrane</keyword>
<dbReference type="EMBL" id="APRP01000018">
    <property type="protein sequence ID" value="ENX00869.1"/>
    <property type="molecule type" value="Genomic_DNA"/>
</dbReference>
<evidence type="ECO:0008006" key="5">
    <source>
        <dbReference type="Google" id="ProtNLM"/>
    </source>
</evidence>
<accession>N9LXE5</accession>
<dbReference type="HOGENOM" id="CLU_808049_0_0_6"/>
<organism evidence="3 4">
    <name type="scientific">Acinetobacter modestus</name>
    <dbReference type="NCBI Taxonomy" id="1776740"/>
    <lineage>
        <taxon>Bacteria</taxon>
        <taxon>Pseudomonadati</taxon>
        <taxon>Pseudomonadota</taxon>
        <taxon>Gammaproteobacteria</taxon>
        <taxon>Moraxellales</taxon>
        <taxon>Moraxellaceae</taxon>
        <taxon>Acinetobacter</taxon>
    </lineage>
</organism>
<dbReference type="Proteomes" id="UP000013248">
    <property type="component" value="Unassembled WGS sequence"/>
</dbReference>
<evidence type="ECO:0000256" key="1">
    <source>
        <dbReference type="SAM" id="Phobius"/>
    </source>
</evidence>
<proteinExistence type="predicted"/>